<protein>
    <submittedName>
        <fullName evidence="1">Uncharacterized protein</fullName>
    </submittedName>
</protein>
<gene>
    <name evidence="1" type="ORF">DILT_LOCUS3441</name>
</gene>
<dbReference type="EMBL" id="UYRU01043670">
    <property type="protein sequence ID" value="VDK83265.1"/>
    <property type="molecule type" value="Genomic_DNA"/>
</dbReference>
<keyword evidence="2" id="KW-1185">Reference proteome</keyword>
<proteinExistence type="predicted"/>
<accession>A0A3P6TQ88</accession>
<dbReference type="Proteomes" id="UP000281553">
    <property type="component" value="Unassembled WGS sequence"/>
</dbReference>
<sequence>MVLLSDVLGELYQTVNHMLNDGHPLTEIFILPRGDLAGLTLLRGTFLDSEQLQCFIDCHARFSLDSGAFRGISPDTRVTWETPFNSILIDSFDSQQVIENERLVNPFCFFSCEDSDEILHTKPTIIYVTGTHSTAVKGFAEDHADTLPFLAVPSEDSGSTTNHVDMMESGKDATAAVEVTEDEAEEEEEVEPDLSDSQPCAYRLRLHSALVDSQAGKTLQVTGLCAGDGQLLVPDMEIYWEANSARCQEILEEHEINVLSCSIGTCMPSESGLRLDSEQLSLHGFDQASLHRLNISTELDNEGLSISGKGSLETYAQLLRNLGWSYSRRSPGVDMSRCFLMQCTATIQDNMNRVIAFHRSNQIAVKVRTIPPC</sequence>
<evidence type="ECO:0000313" key="2">
    <source>
        <dbReference type="Proteomes" id="UP000281553"/>
    </source>
</evidence>
<dbReference type="AlphaFoldDB" id="A0A3P6TQ88"/>
<organism evidence="1 2">
    <name type="scientific">Dibothriocephalus latus</name>
    <name type="common">Fish tapeworm</name>
    <name type="synonym">Diphyllobothrium latum</name>
    <dbReference type="NCBI Taxonomy" id="60516"/>
    <lineage>
        <taxon>Eukaryota</taxon>
        <taxon>Metazoa</taxon>
        <taxon>Spiralia</taxon>
        <taxon>Lophotrochozoa</taxon>
        <taxon>Platyhelminthes</taxon>
        <taxon>Cestoda</taxon>
        <taxon>Eucestoda</taxon>
        <taxon>Diphyllobothriidea</taxon>
        <taxon>Diphyllobothriidae</taxon>
        <taxon>Dibothriocephalus</taxon>
    </lineage>
</organism>
<name>A0A3P6TQ88_DIBLA</name>
<dbReference type="OrthoDB" id="10012272at2759"/>
<reference evidence="1 2" key="1">
    <citation type="submission" date="2018-11" db="EMBL/GenBank/DDBJ databases">
        <authorList>
            <consortium name="Pathogen Informatics"/>
        </authorList>
    </citation>
    <scope>NUCLEOTIDE SEQUENCE [LARGE SCALE GENOMIC DNA]</scope>
</reference>
<evidence type="ECO:0000313" key="1">
    <source>
        <dbReference type="EMBL" id="VDK83265.1"/>
    </source>
</evidence>